<name>A0A0L0H7S3_SPIPD</name>
<dbReference type="EMBL" id="KQ257466">
    <property type="protein sequence ID" value="KNC97014.1"/>
    <property type="molecule type" value="Genomic_DNA"/>
</dbReference>
<dbReference type="OMA" id="XLRVINE"/>
<proteinExistence type="predicted"/>
<keyword evidence="2" id="KW-1185">Reference proteome</keyword>
<dbReference type="VEuPathDB" id="FungiDB:SPPG_07829"/>
<organism evidence="1 2">
    <name type="scientific">Spizellomyces punctatus (strain DAOM BR117)</name>
    <dbReference type="NCBI Taxonomy" id="645134"/>
    <lineage>
        <taxon>Eukaryota</taxon>
        <taxon>Fungi</taxon>
        <taxon>Fungi incertae sedis</taxon>
        <taxon>Chytridiomycota</taxon>
        <taxon>Chytridiomycota incertae sedis</taxon>
        <taxon>Chytridiomycetes</taxon>
        <taxon>Spizellomycetales</taxon>
        <taxon>Spizellomycetaceae</taxon>
        <taxon>Spizellomyces</taxon>
    </lineage>
</organism>
<evidence type="ECO:0000313" key="1">
    <source>
        <dbReference type="EMBL" id="KNC97014.1"/>
    </source>
</evidence>
<evidence type="ECO:0000313" key="2">
    <source>
        <dbReference type="Proteomes" id="UP000053201"/>
    </source>
</evidence>
<protein>
    <submittedName>
        <fullName evidence="1">Uncharacterized protein</fullName>
    </submittedName>
</protein>
<accession>A0A0L0H7S3</accession>
<dbReference type="InParanoid" id="A0A0L0H7S3"/>
<dbReference type="OrthoDB" id="2141765at2759"/>
<sequence length="308" mass="34088">MDTDIEDIVAGMPGASRETLRKMLALLRQDAKLTPFTKMTWNQLQSPEGLNLDVANVEAAAQRRIPSLQVPPFVGSVHPTEHLTRQLDRLDRVWSLNSEAACRTIVDAILGEAVDTFYHGIMVDERPQEDAMKVGRPLGRLRVFLEVDLEWRGPNKGATGIVDYLLGHGGGDDVDDVKKDSFLIAVEAKKEWPNSAIPQAIAGGGTLLRYRQKYGRSGPVFVILTNATLWNFYCIDDAGVVYGSGPDIVYSKETLPTILRWLRWFIMGAAVTSPRASTVNMTEEEKALVVTSLSTSCLKLWQEGKSVM</sequence>
<reference evidence="1 2" key="1">
    <citation type="submission" date="2009-08" db="EMBL/GenBank/DDBJ databases">
        <title>The Genome Sequence of Spizellomyces punctatus strain DAOM BR117.</title>
        <authorList>
            <consortium name="The Broad Institute Genome Sequencing Platform"/>
            <person name="Russ C."/>
            <person name="Cuomo C."/>
            <person name="Shea T."/>
            <person name="Young S.K."/>
            <person name="Zeng Q."/>
            <person name="Koehrsen M."/>
            <person name="Haas B."/>
            <person name="Borodovsky M."/>
            <person name="Guigo R."/>
            <person name="Alvarado L."/>
            <person name="Berlin A."/>
            <person name="Bochicchio J."/>
            <person name="Borenstein D."/>
            <person name="Chapman S."/>
            <person name="Chen Z."/>
            <person name="Engels R."/>
            <person name="Freedman E."/>
            <person name="Gellesch M."/>
            <person name="Goldberg J."/>
            <person name="Griggs A."/>
            <person name="Gujja S."/>
            <person name="Heiman D."/>
            <person name="Hepburn T."/>
            <person name="Howarth C."/>
            <person name="Jen D."/>
            <person name="Larson L."/>
            <person name="Lewis B."/>
            <person name="Mehta T."/>
            <person name="Park D."/>
            <person name="Pearson M."/>
            <person name="Roberts A."/>
            <person name="Saif S."/>
            <person name="Shenoy N."/>
            <person name="Sisk P."/>
            <person name="Stolte C."/>
            <person name="Sykes S."/>
            <person name="Thomson T."/>
            <person name="Walk T."/>
            <person name="White J."/>
            <person name="Yandava C."/>
            <person name="Burger G."/>
            <person name="Gray M.W."/>
            <person name="Holland P.W.H."/>
            <person name="King N."/>
            <person name="Lang F.B.F."/>
            <person name="Roger A.J."/>
            <person name="Ruiz-Trillo I."/>
            <person name="Lander E."/>
            <person name="Nusbaum C."/>
        </authorList>
    </citation>
    <scope>NUCLEOTIDE SEQUENCE [LARGE SCALE GENOMIC DNA]</scope>
    <source>
        <strain evidence="1 2">DAOM BR117</strain>
    </source>
</reference>
<dbReference type="GeneID" id="27691017"/>
<dbReference type="Proteomes" id="UP000053201">
    <property type="component" value="Unassembled WGS sequence"/>
</dbReference>
<dbReference type="AlphaFoldDB" id="A0A0L0H7S3"/>
<dbReference type="RefSeq" id="XP_016605054.1">
    <property type="nucleotide sequence ID" value="XM_016755980.1"/>
</dbReference>
<gene>
    <name evidence="1" type="ORF">SPPG_07829</name>
</gene>